<organism evidence="1 2">
    <name type="scientific">Nonomuraea helvata</name>
    <dbReference type="NCBI Taxonomy" id="37484"/>
    <lineage>
        <taxon>Bacteria</taxon>
        <taxon>Bacillati</taxon>
        <taxon>Actinomycetota</taxon>
        <taxon>Actinomycetes</taxon>
        <taxon>Streptosporangiales</taxon>
        <taxon>Streptosporangiaceae</taxon>
        <taxon>Nonomuraea</taxon>
    </lineage>
</organism>
<dbReference type="RefSeq" id="WP_344999958.1">
    <property type="nucleotide sequence ID" value="NZ_BAAAXV010000009.1"/>
</dbReference>
<proteinExistence type="predicted"/>
<gene>
    <name evidence="1" type="ORF">ACFFSA_50530</name>
</gene>
<evidence type="ECO:0000313" key="2">
    <source>
        <dbReference type="Proteomes" id="UP001589532"/>
    </source>
</evidence>
<comment type="caution">
    <text evidence="1">The sequence shown here is derived from an EMBL/GenBank/DDBJ whole genome shotgun (WGS) entry which is preliminary data.</text>
</comment>
<dbReference type="EMBL" id="JBHMBW010000104">
    <property type="protein sequence ID" value="MFB9631348.1"/>
    <property type="molecule type" value="Genomic_DNA"/>
</dbReference>
<accession>A0ABV5SI31</accession>
<name>A0ABV5SI31_9ACTN</name>
<evidence type="ECO:0000313" key="1">
    <source>
        <dbReference type="EMBL" id="MFB9631348.1"/>
    </source>
</evidence>
<sequence>MADAIVRSLTALQEAARRLPLPIVLPKLRSGMSAHEFIDPIKGLRTMLEAEPIPETVIARIDQAALGILASIELTQIAAADEIDWRYDAVHMICTTAVIAARLAEQDLRKPRRR</sequence>
<protein>
    <submittedName>
        <fullName evidence="1">Uncharacterized protein</fullName>
    </submittedName>
</protein>
<reference evidence="1 2" key="1">
    <citation type="submission" date="2024-09" db="EMBL/GenBank/DDBJ databases">
        <authorList>
            <person name="Sun Q."/>
            <person name="Mori K."/>
        </authorList>
    </citation>
    <scope>NUCLEOTIDE SEQUENCE [LARGE SCALE GENOMIC DNA]</scope>
    <source>
        <strain evidence="1 2">JCM 3143</strain>
    </source>
</reference>
<dbReference type="Proteomes" id="UP001589532">
    <property type="component" value="Unassembled WGS sequence"/>
</dbReference>
<keyword evidence="2" id="KW-1185">Reference proteome</keyword>